<comment type="caution">
    <text evidence="1">The sequence shown here is derived from an EMBL/GenBank/DDBJ whole genome shotgun (WGS) entry which is preliminary data.</text>
</comment>
<proteinExistence type="predicted"/>
<dbReference type="AlphaFoldDB" id="A0AA38KCX8"/>
<name>A0AA38KCX8_9AGAR</name>
<evidence type="ECO:0000313" key="1">
    <source>
        <dbReference type="EMBL" id="KAJ3782668.1"/>
    </source>
</evidence>
<reference evidence="1" key="1">
    <citation type="submission" date="2022-08" db="EMBL/GenBank/DDBJ databases">
        <authorList>
            <consortium name="DOE Joint Genome Institute"/>
            <person name="Min B."/>
            <person name="Riley R."/>
            <person name="Sierra-Patev S."/>
            <person name="Naranjo-Ortiz M."/>
            <person name="Looney B."/>
            <person name="Konkel Z."/>
            <person name="Slot J.C."/>
            <person name="Sakamoto Y."/>
            <person name="Steenwyk J.L."/>
            <person name="Rokas A."/>
            <person name="Carro J."/>
            <person name="Camarero S."/>
            <person name="Ferreira P."/>
            <person name="Molpeceres G."/>
            <person name="Ruiz-Duenas F.J."/>
            <person name="Serrano A."/>
            <person name="Henrissat B."/>
            <person name="Drula E."/>
            <person name="Hughes K.W."/>
            <person name="Mata J.L."/>
            <person name="Ishikawa N.K."/>
            <person name="Vargas-Isla R."/>
            <person name="Ushijima S."/>
            <person name="Smith C.A."/>
            <person name="Ahrendt S."/>
            <person name="Andreopoulos W."/>
            <person name="He G."/>
            <person name="Labutti K."/>
            <person name="Lipzen A."/>
            <person name="Ng V."/>
            <person name="Sandor L."/>
            <person name="Barry K."/>
            <person name="Martinez A.T."/>
            <person name="Xiao Y."/>
            <person name="Gibbons J.G."/>
            <person name="Terashima K."/>
            <person name="Hibbett D.S."/>
            <person name="Grigoriev I.V."/>
        </authorList>
    </citation>
    <scope>NUCLEOTIDE SEQUENCE</scope>
    <source>
        <strain evidence="1">TFB10291</strain>
    </source>
</reference>
<sequence>ESSTYRLDLPEELKQRRLHNNFHVSVLRPYEESDGILFPNRSQPEPYDFGAPPEAEEFVLSIENHKWTKGTVLFEVHWAMGDITWEKYNTVNQLKALDEYYTLKGVSKWQELPKTR</sequence>
<keyword evidence="2" id="KW-1185">Reference proteome</keyword>
<feature type="non-terminal residue" evidence="1">
    <location>
        <position position="1"/>
    </location>
</feature>
<evidence type="ECO:0000313" key="2">
    <source>
        <dbReference type="Proteomes" id="UP001163798"/>
    </source>
</evidence>
<organism evidence="1 2">
    <name type="scientific">Lentinula aff. detonsa</name>
    <dbReference type="NCBI Taxonomy" id="2804958"/>
    <lineage>
        <taxon>Eukaryota</taxon>
        <taxon>Fungi</taxon>
        <taxon>Dikarya</taxon>
        <taxon>Basidiomycota</taxon>
        <taxon>Agaricomycotina</taxon>
        <taxon>Agaricomycetes</taxon>
        <taxon>Agaricomycetidae</taxon>
        <taxon>Agaricales</taxon>
        <taxon>Marasmiineae</taxon>
        <taxon>Omphalotaceae</taxon>
        <taxon>Lentinula</taxon>
    </lineage>
</organism>
<dbReference type="SUPFAM" id="SSF54160">
    <property type="entry name" value="Chromo domain-like"/>
    <property type="match status" value="1"/>
</dbReference>
<gene>
    <name evidence="1" type="ORF">GGU10DRAFT_252380</name>
</gene>
<dbReference type="Proteomes" id="UP001163798">
    <property type="component" value="Unassembled WGS sequence"/>
</dbReference>
<evidence type="ECO:0008006" key="3">
    <source>
        <dbReference type="Google" id="ProtNLM"/>
    </source>
</evidence>
<feature type="non-terminal residue" evidence="1">
    <location>
        <position position="116"/>
    </location>
</feature>
<protein>
    <recommendedName>
        <fullName evidence="3">Chromo domain-containing protein</fullName>
    </recommendedName>
</protein>
<dbReference type="InterPro" id="IPR016197">
    <property type="entry name" value="Chromo-like_dom_sf"/>
</dbReference>
<accession>A0AA38KCX8</accession>
<dbReference type="EMBL" id="MU793461">
    <property type="protein sequence ID" value="KAJ3782668.1"/>
    <property type="molecule type" value="Genomic_DNA"/>
</dbReference>